<dbReference type="STRING" id="1121400.SAMN02746065_11930"/>
<keyword evidence="7" id="KW-1185">Reference proteome</keyword>
<protein>
    <recommendedName>
        <fullName evidence="4">3'(2'),5'-bisphosphate nucleotidase CysQ</fullName>
        <ecNumber evidence="4">3.1.3.7</ecNumber>
    </recommendedName>
    <alternativeName>
        <fullName evidence="4">3'(2'),5-bisphosphonucleoside 3'(2')-phosphohydrolase</fullName>
    </alternativeName>
    <alternativeName>
        <fullName evidence="4">3'-phosphoadenosine 5'-phosphate phosphatase</fullName>
        <shortName evidence="4">PAP phosphatase</shortName>
    </alternativeName>
</protein>
<keyword evidence="2 4" id="KW-0479">Metal-binding</keyword>
<dbReference type="InterPro" id="IPR000760">
    <property type="entry name" value="Inositol_monophosphatase-like"/>
</dbReference>
<comment type="function">
    <text evidence="4">Converts adenosine-3',5'-bisphosphate (PAP) to AMP.</text>
</comment>
<feature type="binding site" evidence="5">
    <location>
        <position position="90"/>
    </location>
    <ligand>
        <name>Mg(2+)</name>
        <dbReference type="ChEBI" id="CHEBI:18420"/>
        <label>2</label>
    </ligand>
</feature>
<feature type="binding site" evidence="5">
    <location>
        <position position="214"/>
    </location>
    <ligand>
        <name>Mg(2+)</name>
        <dbReference type="ChEBI" id="CHEBI:18420"/>
        <label>1</label>
        <note>catalytic</note>
    </ligand>
</feature>
<dbReference type="PROSITE" id="PS00629">
    <property type="entry name" value="IMP_1"/>
    <property type="match status" value="1"/>
</dbReference>
<comment type="subcellular location">
    <subcellularLocation>
        <location evidence="4">Cell membrane</location>
        <topology evidence="4">Peripheral membrane protein</topology>
        <orientation evidence="4">Cytoplasmic side</orientation>
    </subcellularLocation>
</comment>
<dbReference type="Pfam" id="PF00459">
    <property type="entry name" value="Inositol_P"/>
    <property type="match status" value="1"/>
</dbReference>
<keyword evidence="4" id="KW-0378">Hydrolase</keyword>
<dbReference type="GO" id="GO:0050427">
    <property type="term" value="P:3'-phosphoadenosine 5'-phosphosulfate metabolic process"/>
    <property type="evidence" value="ECO:0007669"/>
    <property type="project" value="TreeGrafter"/>
</dbReference>
<feature type="binding site" evidence="4">
    <location>
        <position position="68"/>
    </location>
    <ligand>
        <name>Mg(2+)</name>
        <dbReference type="ChEBI" id="CHEBI:18420"/>
        <label>1</label>
    </ligand>
</feature>
<feature type="binding site" evidence="4">
    <location>
        <position position="88"/>
    </location>
    <ligand>
        <name>Mg(2+)</name>
        <dbReference type="ChEBI" id="CHEBI:18420"/>
        <label>1</label>
    </ligand>
</feature>
<evidence type="ECO:0000256" key="5">
    <source>
        <dbReference type="PIRSR" id="PIRSR600760-2"/>
    </source>
</evidence>
<accession>A0A1W2DNZ4</accession>
<dbReference type="SUPFAM" id="SSF56655">
    <property type="entry name" value="Carbohydrate phosphatase"/>
    <property type="match status" value="1"/>
</dbReference>
<dbReference type="EC" id="3.1.3.7" evidence="4"/>
<dbReference type="GO" id="GO:0008441">
    <property type="term" value="F:3'(2'),5'-bisphosphate nucleotidase activity"/>
    <property type="evidence" value="ECO:0007669"/>
    <property type="project" value="UniProtKB-UniRule"/>
</dbReference>
<sequence>MMSHPIDLEFLKELSKAAGKGIMDIYTTDFSVDIKSDDSPLTKADTCSHEIISAGLKKEYPAIPILSEEGKTISFEERKQWQRFWLVDPLDGTKEFIKKNDEFTVNIALIENHIPVAGAIYAPALDLMYLADVETGCWEITREKQLKLEIVPPIDGDVVRVVQSRSHPSKELTKCLNALPPHEAVSRGSSLKFCLVAAGKADLYPRLGPTWEWDTGAGQAVVTAAGGIVTDTKGVSFKYNKANLLNGPFFVGSNLNFMENLSLF</sequence>
<keyword evidence="3 4" id="KW-0460">Magnesium</keyword>
<reference evidence="6 7" key="1">
    <citation type="submission" date="2017-04" db="EMBL/GenBank/DDBJ databases">
        <authorList>
            <person name="Afonso C.L."/>
            <person name="Miller P.J."/>
            <person name="Scott M.A."/>
            <person name="Spackman E."/>
            <person name="Goraichik I."/>
            <person name="Dimitrov K.M."/>
            <person name="Suarez D.L."/>
            <person name="Swayne D.E."/>
        </authorList>
    </citation>
    <scope>NUCLEOTIDE SEQUENCE [LARGE SCALE GENOMIC DNA]</scope>
    <source>
        <strain evidence="6 7">DSM 3385</strain>
    </source>
</reference>
<feature type="binding site" evidence="4">
    <location>
        <position position="91"/>
    </location>
    <ligand>
        <name>Mg(2+)</name>
        <dbReference type="ChEBI" id="CHEBI:18420"/>
        <label>2</label>
    </ligand>
</feature>
<evidence type="ECO:0000256" key="2">
    <source>
        <dbReference type="ARBA" id="ARBA00022723"/>
    </source>
</evidence>
<feature type="binding site" evidence="4">
    <location>
        <position position="88"/>
    </location>
    <ligand>
        <name>Mg(2+)</name>
        <dbReference type="ChEBI" id="CHEBI:18420"/>
        <label>2</label>
    </ligand>
</feature>
<proteinExistence type="inferred from homology"/>
<gene>
    <name evidence="4" type="primary">cysQ</name>
    <name evidence="6" type="ORF">SAMN02746065_11930</name>
</gene>
<comment type="cofactor">
    <cofactor evidence="4 5">
        <name>Mg(2+)</name>
        <dbReference type="ChEBI" id="CHEBI:18420"/>
    </cofactor>
</comment>
<feature type="binding site" evidence="4">
    <location>
        <position position="68"/>
    </location>
    <ligand>
        <name>substrate</name>
    </ligand>
</feature>
<dbReference type="AlphaFoldDB" id="A0A1W2DNZ4"/>
<dbReference type="InterPro" id="IPR006240">
    <property type="entry name" value="CysQ"/>
</dbReference>
<dbReference type="HAMAP" id="MF_02095">
    <property type="entry name" value="CysQ"/>
    <property type="match status" value="1"/>
</dbReference>
<feature type="binding site" evidence="5">
    <location>
        <position position="68"/>
    </location>
    <ligand>
        <name>Mg(2+)</name>
        <dbReference type="ChEBI" id="CHEBI:18420"/>
        <label>1</label>
        <note>catalytic</note>
    </ligand>
</feature>
<feature type="binding site" evidence="4">
    <location>
        <position position="214"/>
    </location>
    <ligand>
        <name>Mg(2+)</name>
        <dbReference type="ChEBI" id="CHEBI:18420"/>
        <label>2</label>
    </ligand>
</feature>
<dbReference type="InterPro" id="IPR020583">
    <property type="entry name" value="Inositol_monoP_metal-BS"/>
</dbReference>
<evidence type="ECO:0000313" key="7">
    <source>
        <dbReference type="Proteomes" id="UP000192418"/>
    </source>
</evidence>
<dbReference type="InterPro" id="IPR050725">
    <property type="entry name" value="CysQ/Inositol_MonoPase"/>
</dbReference>
<dbReference type="Gene3D" id="3.40.190.80">
    <property type="match status" value="1"/>
</dbReference>
<feature type="binding site" evidence="4">
    <location>
        <begin position="90"/>
        <end position="93"/>
    </location>
    <ligand>
        <name>substrate</name>
    </ligand>
</feature>
<keyword evidence="4" id="KW-0472">Membrane</keyword>
<dbReference type="GO" id="GO:0005886">
    <property type="term" value="C:plasma membrane"/>
    <property type="evidence" value="ECO:0007669"/>
    <property type="project" value="UniProtKB-SubCell"/>
</dbReference>
<dbReference type="CDD" id="cd01638">
    <property type="entry name" value="CysQ"/>
    <property type="match status" value="1"/>
</dbReference>
<evidence type="ECO:0000256" key="1">
    <source>
        <dbReference type="ARBA" id="ARBA00001625"/>
    </source>
</evidence>
<dbReference type="GO" id="GO:0000103">
    <property type="term" value="P:sulfate assimilation"/>
    <property type="evidence" value="ECO:0007669"/>
    <property type="project" value="TreeGrafter"/>
</dbReference>
<dbReference type="PANTHER" id="PTHR43028:SF5">
    <property type="entry name" value="3'(2'),5'-BISPHOSPHATE NUCLEOTIDASE 1"/>
    <property type="match status" value="1"/>
</dbReference>
<evidence type="ECO:0000256" key="4">
    <source>
        <dbReference type="HAMAP-Rule" id="MF_02095"/>
    </source>
</evidence>
<dbReference type="RefSeq" id="WP_232367194.1">
    <property type="nucleotide sequence ID" value="NZ_FWXY01000019.1"/>
</dbReference>
<comment type="similarity">
    <text evidence="4">Belongs to the inositol monophosphatase superfamily. CysQ family.</text>
</comment>
<dbReference type="EMBL" id="FWXY01000019">
    <property type="protein sequence ID" value="SMC99194.1"/>
    <property type="molecule type" value="Genomic_DNA"/>
</dbReference>
<keyword evidence="4" id="KW-1003">Cell membrane</keyword>
<dbReference type="Proteomes" id="UP000192418">
    <property type="component" value="Unassembled WGS sequence"/>
</dbReference>
<feature type="binding site" evidence="4">
    <location>
        <position position="90"/>
    </location>
    <ligand>
        <name>Mg(2+)</name>
        <dbReference type="ChEBI" id="CHEBI:18420"/>
        <label>1</label>
    </ligand>
</feature>
<comment type="catalytic activity">
    <reaction evidence="1 4">
        <text>adenosine 3',5'-bisphosphate + H2O = AMP + phosphate</text>
        <dbReference type="Rhea" id="RHEA:10040"/>
        <dbReference type="ChEBI" id="CHEBI:15377"/>
        <dbReference type="ChEBI" id="CHEBI:43474"/>
        <dbReference type="ChEBI" id="CHEBI:58343"/>
        <dbReference type="ChEBI" id="CHEBI:456215"/>
        <dbReference type="EC" id="3.1.3.7"/>
    </reaction>
</comment>
<dbReference type="Gene3D" id="3.30.540.10">
    <property type="entry name" value="Fructose-1,6-Bisphosphatase, subunit A, domain 1"/>
    <property type="match status" value="1"/>
</dbReference>
<feature type="binding site" evidence="5">
    <location>
        <position position="88"/>
    </location>
    <ligand>
        <name>Mg(2+)</name>
        <dbReference type="ChEBI" id="CHEBI:18420"/>
        <label>1</label>
        <note>catalytic</note>
    </ligand>
</feature>
<dbReference type="PANTHER" id="PTHR43028">
    <property type="entry name" value="3'(2'),5'-BISPHOSPHATE NUCLEOTIDASE 1"/>
    <property type="match status" value="1"/>
</dbReference>
<feature type="binding site" evidence="4">
    <location>
        <position position="214"/>
    </location>
    <ligand>
        <name>substrate</name>
    </ligand>
</feature>
<name>A0A1W2DNZ4_9BACT</name>
<evidence type="ECO:0000313" key="6">
    <source>
        <dbReference type="EMBL" id="SMC99194.1"/>
    </source>
</evidence>
<evidence type="ECO:0000256" key="3">
    <source>
        <dbReference type="ARBA" id="ARBA00022842"/>
    </source>
</evidence>
<organism evidence="6 7">
    <name type="scientific">Desulfocicer vacuolatum DSM 3385</name>
    <dbReference type="NCBI Taxonomy" id="1121400"/>
    <lineage>
        <taxon>Bacteria</taxon>
        <taxon>Pseudomonadati</taxon>
        <taxon>Thermodesulfobacteriota</taxon>
        <taxon>Desulfobacteria</taxon>
        <taxon>Desulfobacterales</taxon>
        <taxon>Desulfobacteraceae</taxon>
        <taxon>Desulfocicer</taxon>
    </lineage>
</organism>
<dbReference type="PRINTS" id="PR00377">
    <property type="entry name" value="IMPHPHTASES"/>
</dbReference>
<feature type="binding site" evidence="5">
    <location>
        <position position="91"/>
    </location>
    <ligand>
        <name>Mg(2+)</name>
        <dbReference type="ChEBI" id="CHEBI:18420"/>
        <label>1</label>
        <note>catalytic</note>
    </ligand>
</feature>
<dbReference type="NCBIfam" id="TIGR01331">
    <property type="entry name" value="bisphos_cysQ"/>
    <property type="match status" value="1"/>
</dbReference>
<dbReference type="GO" id="GO:0000287">
    <property type="term" value="F:magnesium ion binding"/>
    <property type="evidence" value="ECO:0007669"/>
    <property type="project" value="UniProtKB-UniRule"/>
</dbReference>